<accession>A0A0C6P8U7</accession>
<proteinExistence type="inferred from homology"/>
<dbReference type="InterPro" id="IPR023753">
    <property type="entry name" value="FAD/NAD-binding_dom"/>
</dbReference>
<evidence type="ECO:0000256" key="1">
    <source>
        <dbReference type="ARBA" id="ARBA00001917"/>
    </source>
</evidence>
<dbReference type="Gene3D" id="3.50.50.60">
    <property type="entry name" value="FAD/NAD(P)-binding domain"/>
    <property type="match status" value="1"/>
</dbReference>
<dbReference type="GO" id="GO:0051536">
    <property type="term" value="F:iron-sulfur cluster binding"/>
    <property type="evidence" value="ECO:0007669"/>
    <property type="project" value="UniProtKB-KW"/>
</dbReference>
<dbReference type="HOGENOM" id="CLU_012153_1_1_4"/>
<evidence type="ECO:0000256" key="7">
    <source>
        <dbReference type="ARBA" id="ARBA00023002"/>
    </source>
</evidence>
<comment type="cofactor">
    <cofactor evidence="1">
        <name>FMN</name>
        <dbReference type="ChEBI" id="CHEBI:58210"/>
    </cofactor>
</comment>
<dbReference type="CDD" id="cd04734">
    <property type="entry name" value="OYE_like_3_FMN"/>
    <property type="match status" value="1"/>
</dbReference>
<evidence type="ECO:0000256" key="9">
    <source>
        <dbReference type="ARBA" id="ARBA00023014"/>
    </source>
</evidence>
<keyword evidence="9" id="KW-0411">Iron-sulfur</keyword>
<dbReference type="SUPFAM" id="SSF51905">
    <property type="entry name" value="FAD/NAD(P)-binding domain"/>
    <property type="match status" value="1"/>
</dbReference>
<dbReference type="Proteomes" id="UP000007564">
    <property type="component" value="Chromosome"/>
</dbReference>
<dbReference type="PRINTS" id="PR00411">
    <property type="entry name" value="PNDRDTASEI"/>
</dbReference>
<dbReference type="Gene3D" id="3.40.50.720">
    <property type="entry name" value="NAD(P)-binding Rossmann-like Domain"/>
    <property type="match status" value="1"/>
</dbReference>
<evidence type="ECO:0000313" key="12">
    <source>
        <dbReference type="EMBL" id="CCJ54753.1"/>
    </source>
</evidence>
<dbReference type="KEGG" id="bbh:BN112_2836"/>
<dbReference type="GO" id="GO:0010181">
    <property type="term" value="F:FMN binding"/>
    <property type="evidence" value="ECO:0007669"/>
    <property type="project" value="InterPro"/>
</dbReference>
<evidence type="ECO:0000256" key="4">
    <source>
        <dbReference type="ARBA" id="ARBA00022630"/>
    </source>
</evidence>
<dbReference type="GO" id="GO:0046872">
    <property type="term" value="F:metal ion binding"/>
    <property type="evidence" value="ECO:0007669"/>
    <property type="project" value="UniProtKB-KW"/>
</dbReference>
<dbReference type="EMBL" id="HE965806">
    <property type="protein sequence ID" value="CCJ54753.1"/>
    <property type="molecule type" value="Genomic_DNA"/>
</dbReference>
<keyword evidence="4" id="KW-0285">Flavoprotein</keyword>
<dbReference type="InterPro" id="IPR051793">
    <property type="entry name" value="NADH:flavin_oxidoreductase"/>
</dbReference>
<keyword evidence="8" id="KW-0408">Iron</keyword>
<dbReference type="InterPro" id="IPR013785">
    <property type="entry name" value="Aldolase_TIM"/>
</dbReference>
<dbReference type="RefSeq" id="WP_015064589.1">
    <property type="nucleotide sequence ID" value="NC_019382.1"/>
</dbReference>
<dbReference type="GO" id="GO:0016491">
    <property type="term" value="F:oxidoreductase activity"/>
    <property type="evidence" value="ECO:0007669"/>
    <property type="project" value="UniProtKB-KW"/>
</dbReference>
<dbReference type="PRINTS" id="PR00368">
    <property type="entry name" value="FADPNR"/>
</dbReference>
<evidence type="ECO:0000256" key="6">
    <source>
        <dbReference type="ARBA" id="ARBA00022723"/>
    </source>
</evidence>
<dbReference type="Pfam" id="PF00724">
    <property type="entry name" value="Oxidored_FMN"/>
    <property type="match status" value="1"/>
</dbReference>
<evidence type="ECO:0000259" key="11">
    <source>
        <dbReference type="Pfam" id="PF07992"/>
    </source>
</evidence>
<sequence length="656" mass="70230">MSMYRRIFSPLRIGGVEIPNRIVRTAHATRLAQGYVNDDLIAYHLERAKGGAGLSILESTSVHPSSTFSLSAADDGAIAPMRRLADAIAPTGMKLFTQLWHGGYTDPAADGGLPWAVGPLPGRYSVAPPIPMTTEQIGELVEAYGKAAARMQAAGLHGVEVLAGAGYLFSQFFSPVLNQRDDAYGGSFENRIRALLETLRAIRAATSPDFALGVRIGGSTDARILSTDDVNAIALRAQAEGLIDFVNITHGDYYFHVERYAGMDRPVGYQLPASDHVSQGITVPRIIVGRYATLDDAEQALKEGHAEMISIVRGMIADPMLVAKARDGRGTEVRPCISCNQGCIGGVFTGRMRCAVNAAVGDERRLAEDLIVAAAQPRKVVVVGGGVAGMEAARVARLMGHRVTLIEAASDLGGLLNTARHLPKLHLIGDIAIWLESEIYRLGVDVRLATYVEADEVLAEQPEVVIVATGSQPVDAGEFRQTADPAAALAIAPDARVLTSFELGMESRGDFGKTALVFDDVGHYEAIGCCEALIEAGAEVTYVTRHQMFAPAVEGTGRTQAALQRFYKAGNFRIVTQSALVSIERGSAQIRSLYGERTETVAAETVVLAGYRQSQNEVWAALRERVPQLHIVGDALSARDIQPAIREGHLAARSIT</sequence>
<dbReference type="Pfam" id="PF07992">
    <property type="entry name" value="Pyr_redox_2"/>
    <property type="match status" value="1"/>
</dbReference>
<dbReference type="PANTHER" id="PTHR42917:SF2">
    <property type="entry name" value="2,4-DIENOYL-COA REDUCTASE [(2E)-ENOYL-COA-PRODUCING]"/>
    <property type="match status" value="1"/>
</dbReference>
<dbReference type="Gene3D" id="3.20.20.70">
    <property type="entry name" value="Aldolase class I"/>
    <property type="match status" value="1"/>
</dbReference>
<keyword evidence="6" id="KW-0479">Metal-binding</keyword>
<dbReference type="OrthoDB" id="8523426at2"/>
<evidence type="ECO:0000256" key="8">
    <source>
        <dbReference type="ARBA" id="ARBA00023004"/>
    </source>
</evidence>
<evidence type="ECO:0000256" key="3">
    <source>
        <dbReference type="ARBA" id="ARBA00011048"/>
    </source>
</evidence>
<evidence type="ECO:0000313" key="13">
    <source>
        <dbReference type="Proteomes" id="UP000007564"/>
    </source>
</evidence>
<dbReference type="SUPFAM" id="SSF51395">
    <property type="entry name" value="FMN-linked oxidoreductases"/>
    <property type="match status" value="1"/>
</dbReference>
<feature type="domain" description="NADH:flavin oxidoreductase/NADH oxidase N-terminal" evidence="10">
    <location>
        <begin position="7"/>
        <end position="331"/>
    </location>
</feature>
<comment type="cofactor">
    <cofactor evidence="2">
        <name>[4Fe-4S] cluster</name>
        <dbReference type="ChEBI" id="CHEBI:49883"/>
    </cofactor>
</comment>
<keyword evidence="5" id="KW-0288">FMN</keyword>
<keyword evidence="7" id="KW-0560">Oxidoreductase</keyword>
<evidence type="ECO:0000259" key="10">
    <source>
        <dbReference type="Pfam" id="PF00724"/>
    </source>
</evidence>
<gene>
    <name evidence="12" type="ORF">BN112_2836</name>
</gene>
<evidence type="ECO:0000256" key="5">
    <source>
        <dbReference type="ARBA" id="ARBA00022643"/>
    </source>
</evidence>
<dbReference type="AlphaFoldDB" id="A0A0C6P8U7"/>
<evidence type="ECO:0000256" key="2">
    <source>
        <dbReference type="ARBA" id="ARBA00001966"/>
    </source>
</evidence>
<comment type="similarity">
    <text evidence="3">In the N-terminal section; belongs to the NADH:flavin oxidoreductase/NADH oxidase family.</text>
</comment>
<feature type="domain" description="FAD/NAD(P)-binding" evidence="11">
    <location>
        <begin position="371"/>
        <end position="477"/>
    </location>
</feature>
<protein>
    <submittedName>
        <fullName evidence="12">NADH:flavin oxidoreductase / NADH oxidase family protein</fullName>
    </submittedName>
</protein>
<name>A0A0C6P8U7_BORBO</name>
<dbReference type="InterPro" id="IPR036188">
    <property type="entry name" value="FAD/NAD-bd_sf"/>
</dbReference>
<dbReference type="PANTHER" id="PTHR42917">
    <property type="entry name" value="2,4-DIENOYL-COA REDUCTASE"/>
    <property type="match status" value="1"/>
</dbReference>
<dbReference type="InterPro" id="IPR001155">
    <property type="entry name" value="OxRdtase_FMN_N"/>
</dbReference>
<organism evidence="12 13">
    <name type="scientific">Bordetella bronchiseptica 253</name>
    <dbReference type="NCBI Taxonomy" id="568707"/>
    <lineage>
        <taxon>Bacteria</taxon>
        <taxon>Pseudomonadati</taxon>
        <taxon>Pseudomonadota</taxon>
        <taxon>Betaproteobacteria</taxon>
        <taxon>Burkholderiales</taxon>
        <taxon>Alcaligenaceae</taxon>
        <taxon>Bordetella</taxon>
    </lineage>
</organism>
<reference evidence="12 13" key="1">
    <citation type="journal article" date="2012" name="BMC Genomics">
        <title>Comparative genomics of the classical Bordetella subspecies: the evolution and exchange of virulence-associated diversity amongst closely related pathogens.</title>
        <authorList>
            <person name="Park J."/>
            <person name="Zhang Y."/>
            <person name="Buboltz A.M."/>
            <person name="Zhang X."/>
            <person name="Schuster S.C."/>
            <person name="Ahuja U."/>
            <person name="Liu M."/>
            <person name="Miller J.F."/>
            <person name="Sebaihia M."/>
            <person name="Bentley S.D."/>
            <person name="Parkhill J."/>
            <person name="Harvill E.T."/>
        </authorList>
    </citation>
    <scope>NUCLEOTIDE SEQUENCE [LARGE SCALE GENOMIC DNA]</scope>
    <source>
        <strain evidence="12 13">253</strain>
    </source>
</reference>